<evidence type="ECO:0000313" key="1">
    <source>
        <dbReference type="EMBL" id="RZU11347.1"/>
    </source>
</evidence>
<name>A0A4Q7WMJ4_9ACTN</name>
<dbReference type="EMBL" id="SHKR01000015">
    <property type="protein sequence ID" value="RZU11347.1"/>
    <property type="molecule type" value="Genomic_DNA"/>
</dbReference>
<proteinExistence type="predicted"/>
<accession>A0A4Q7WMJ4</accession>
<evidence type="ECO:0000313" key="2">
    <source>
        <dbReference type="Proteomes" id="UP000292027"/>
    </source>
</evidence>
<reference evidence="1 2" key="1">
    <citation type="journal article" date="2015" name="Stand. Genomic Sci.">
        <title>Genomic Encyclopedia of Bacterial and Archaeal Type Strains, Phase III: the genomes of soil and plant-associated and newly described type strains.</title>
        <authorList>
            <person name="Whitman W.B."/>
            <person name="Woyke T."/>
            <person name="Klenk H.P."/>
            <person name="Zhou Y."/>
            <person name="Lilburn T.G."/>
            <person name="Beck B.J."/>
            <person name="De Vos P."/>
            <person name="Vandamme P."/>
            <person name="Eisen J.A."/>
            <person name="Garrity G."/>
            <person name="Hugenholtz P."/>
            <person name="Kyrpides N.C."/>
        </authorList>
    </citation>
    <scope>NUCLEOTIDE SEQUENCE [LARGE SCALE GENOMIC DNA]</scope>
    <source>
        <strain evidence="1 2">VKM Ac-2540</strain>
    </source>
</reference>
<organism evidence="1 2">
    <name type="scientific">Kribbella rubisoli</name>
    <dbReference type="NCBI Taxonomy" id="3075929"/>
    <lineage>
        <taxon>Bacteria</taxon>
        <taxon>Bacillati</taxon>
        <taxon>Actinomycetota</taxon>
        <taxon>Actinomycetes</taxon>
        <taxon>Propionibacteriales</taxon>
        <taxon>Kribbellaceae</taxon>
        <taxon>Kribbella</taxon>
    </lineage>
</organism>
<keyword evidence="2" id="KW-1185">Reference proteome</keyword>
<sequence>MSDNADSQKHEPGQRRTTGVCVVRSEAFDHGRLYSITESLDVMQASAQRRHRSADVDEVLRIVARFLSDSST</sequence>
<gene>
    <name evidence="1" type="ORF">EV645_6513</name>
</gene>
<dbReference type="AlphaFoldDB" id="A0A4Q7WMJ4"/>
<comment type="caution">
    <text evidence="1">The sequence shown here is derived from an EMBL/GenBank/DDBJ whole genome shotgun (WGS) entry which is preliminary data.</text>
</comment>
<dbReference type="Proteomes" id="UP000292027">
    <property type="component" value="Unassembled WGS sequence"/>
</dbReference>
<protein>
    <submittedName>
        <fullName evidence="1">Uncharacterized protein</fullName>
    </submittedName>
</protein>